<name>A0A4P9Y155_9FUNG</name>
<evidence type="ECO:0000256" key="7">
    <source>
        <dbReference type="ARBA" id="ARBA00023136"/>
    </source>
</evidence>
<evidence type="ECO:0000256" key="3">
    <source>
        <dbReference type="ARBA" id="ARBA00022448"/>
    </source>
</evidence>
<dbReference type="PANTHER" id="PTHR43302">
    <property type="entry name" value="TRANSPORTER ARSB-RELATED"/>
    <property type="match status" value="1"/>
</dbReference>
<evidence type="ECO:0000256" key="9">
    <source>
        <dbReference type="SAM" id="Phobius"/>
    </source>
</evidence>
<dbReference type="InterPro" id="IPR000802">
    <property type="entry name" value="Arsenical_pump_ArsB"/>
</dbReference>
<dbReference type="EMBL" id="KZ988652">
    <property type="protein sequence ID" value="RKP11791.1"/>
    <property type="molecule type" value="Genomic_DNA"/>
</dbReference>
<feature type="compositionally biased region" description="Polar residues" evidence="8">
    <location>
        <begin position="265"/>
        <end position="277"/>
    </location>
</feature>
<dbReference type="GO" id="GO:0005886">
    <property type="term" value="C:plasma membrane"/>
    <property type="evidence" value="ECO:0007669"/>
    <property type="project" value="UniProtKB-SubCell"/>
</dbReference>
<dbReference type="Proteomes" id="UP000267251">
    <property type="component" value="Unassembled WGS sequence"/>
</dbReference>
<keyword evidence="12" id="KW-1185">Reference proteome</keyword>
<feature type="transmembrane region" description="Helical" evidence="9">
    <location>
        <begin position="216"/>
        <end position="235"/>
    </location>
</feature>
<evidence type="ECO:0000256" key="6">
    <source>
        <dbReference type="ARBA" id="ARBA00022989"/>
    </source>
</evidence>
<feature type="transmembrane region" description="Helical" evidence="9">
    <location>
        <begin position="356"/>
        <end position="382"/>
    </location>
</feature>
<comment type="subcellular location">
    <subcellularLocation>
        <location evidence="1">Cell membrane</location>
        <topology evidence="1">Multi-pass membrane protein</topology>
    </subcellularLocation>
</comment>
<evidence type="ECO:0000313" key="11">
    <source>
        <dbReference type="EMBL" id="RKP11791.1"/>
    </source>
</evidence>
<keyword evidence="3" id="KW-0813">Transport</keyword>
<keyword evidence="4" id="KW-1003">Cell membrane</keyword>
<dbReference type="GO" id="GO:0015105">
    <property type="term" value="F:arsenite transmembrane transporter activity"/>
    <property type="evidence" value="ECO:0007669"/>
    <property type="project" value="InterPro"/>
</dbReference>
<dbReference type="PANTHER" id="PTHR43302:SF5">
    <property type="entry name" value="TRANSPORTER ARSB-RELATED"/>
    <property type="match status" value="1"/>
</dbReference>
<reference evidence="12" key="1">
    <citation type="journal article" date="2018" name="Nat. Microbiol.">
        <title>Leveraging single-cell genomics to expand the fungal tree of life.</title>
        <authorList>
            <person name="Ahrendt S.R."/>
            <person name="Quandt C.A."/>
            <person name="Ciobanu D."/>
            <person name="Clum A."/>
            <person name="Salamov A."/>
            <person name="Andreopoulos B."/>
            <person name="Cheng J.F."/>
            <person name="Woyke T."/>
            <person name="Pelin A."/>
            <person name="Henrissat B."/>
            <person name="Reynolds N.K."/>
            <person name="Benny G.L."/>
            <person name="Smith M.E."/>
            <person name="James T.Y."/>
            <person name="Grigoriev I.V."/>
        </authorList>
    </citation>
    <scope>NUCLEOTIDE SEQUENCE [LARGE SCALE GENOMIC DNA]</scope>
</reference>
<comment type="similarity">
    <text evidence="2">Belongs to the CitM (TC 2.A.11) transporter family.</text>
</comment>
<feature type="transmembrane region" description="Helical" evidence="9">
    <location>
        <begin position="193"/>
        <end position="210"/>
    </location>
</feature>
<dbReference type="PRINTS" id="PR00758">
    <property type="entry name" value="ARSENICPUMP"/>
</dbReference>
<dbReference type="AlphaFoldDB" id="A0A4P9Y155"/>
<dbReference type="InterPro" id="IPR004680">
    <property type="entry name" value="Cit_transptr-like_dom"/>
</dbReference>
<protein>
    <submittedName>
        <fullName evidence="11">Arsenical pump membrane protein-domain-containing protein</fullName>
    </submittedName>
</protein>
<evidence type="ECO:0000259" key="10">
    <source>
        <dbReference type="Pfam" id="PF03600"/>
    </source>
</evidence>
<evidence type="ECO:0000256" key="5">
    <source>
        <dbReference type="ARBA" id="ARBA00022692"/>
    </source>
</evidence>
<feature type="compositionally biased region" description="Acidic residues" evidence="8">
    <location>
        <begin position="251"/>
        <end position="261"/>
    </location>
</feature>
<feature type="transmembrane region" description="Helical" evidence="9">
    <location>
        <begin position="316"/>
        <end position="336"/>
    </location>
</feature>
<gene>
    <name evidence="11" type="ORF">BJ684DRAFT_12434</name>
</gene>
<sequence length="471" mass="51128">VILGLATTAISPAELWRGIAGSDGIEPYSILILLLSLSYVCISLDLTGVLAMVALWFPTLAGRRGRLFYTAIFFVSLFFATITNNDVAILTLTPITIYFSNAMRLPPYALLLGEFIASNTASMILFTGNLTNIVVAQAYGLNFAQYAAWMILPALGSAVCSWAVLMVQYRKDIPKEVDLPDVRPRSALKEPHFAITGLFLVAGIIVALAVSSFYHISVWIVSLPFAVVGLIIDLIRDTYFWRKGYRKEGEEEESGALEQDDFTTVPGTTTINPSPSNLGAGEVEPPQRNLLIKWLHKVWKKVASKIPITASVLEQLPYAVFPFSFGMFILVEGLSAHGWTVRLAKVLVYCCPNPTVAAFTVGFITSLACIPFNNVPMTILFARALLSAQFTANASDATRKSALFALAIGSNLGANLTIFASLAGVMWATLSQGKGVHFAGWRFFRACLWSFPVSVAAACAILAAEVAVMER</sequence>
<evidence type="ECO:0000256" key="2">
    <source>
        <dbReference type="ARBA" id="ARBA00009843"/>
    </source>
</evidence>
<feature type="transmembrane region" description="Helical" evidence="9">
    <location>
        <begin position="448"/>
        <end position="468"/>
    </location>
</feature>
<feature type="region of interest" description="Disordered" evidence="8">
    <location>
        <begin position="251"/>
        <end position="282"/>
    </location>
</feature>
<dbReference type="OrthoDB" id="442352at2759"/>
<evidence type="ECO:0000256" key="4">
    <source>
        <dbReference type="ARBA" id="ARBA00022475"/>
    </source>
</evidence>
<dbReference type="Pfam" id="PF03600">
    <property type="entry name" value="CitMHS"/>
    <property type="match status" value="1"/>
</dbReference>
<feature type="transmembrane region" description="Helical" evidence="9">
    <location>
        <begin position="67"/>
        <end position="83"/>
    </location>
</feature>
<keyword evidence="7 9" id="KW-0472">Membrane</keyword>
<keyword evidence="6 9" id="KW-1133">Transmembrane helix</keyword>
<feature type="non-terminal residue" evidence="11">
    <location>
        <position position="1"/>
    </location>
</feature>
<feature type="transmembrane region" description="Helical" evidence="9">
    <location>
        <begin position="403"/>
        <end position="428"/>
    </location>
</feature>
<feature type="transmembrane region" description="Helical" evidence="9">
    <location>
        <begin position="30"/>
        <end position="55"/>
    </location>
</feature>
<organism evidence="11 12">
    <name type="scientific">Piptocephalis cylindrospora</name>
    <dbReference type="NCBI Taxonomy" id="1907219"/>
    <lineage>
        <taxon>Eukaryota</taxon>
        <taxon>Fungi</taxon>
        <taxon>Fungi incertae sedis</taxon>
        <taxon>Zoopagomycota</taxon>
        <taxon>Zoopagomycotina</taxon>
        <taxon>Zoopagomycetes</taxon>
        <taxon>Zoopagales</taxon>
        <taxon>Piptocephalidaceae</taxon>
        <taxon>Piptocephalis</taxon>
    </lineage>
</organism>
<feature type="domain" description="Citrate transporter-like" evidence="10">
    <location>
        <begin position="6"/>
        <end position="409"/>
    </location>
</feature>
<evidence type="ECO:0000256" key="1">
    <source>
        <dbReference type="ARBA" id="ARBA00004651"/>
    </source>
</evidence>
<keyword evidence="5 9" id="KW-0812">Transmembrane</keyword>
<evidence type="ECO:0000256" key="8">
    <source>
        <dbReference type="SAM" id="MobiDB-lite"/>
    </source>
</evidence>
<evidence type="ECO:0000313" key="12">
    <source>
        <dbReference type="Proteomes" id="UP000267251"/>
    </source>
</evidence>
<accession>A0A4P9Y155</accession>
<feature type="transmembrane region" description="Helical" evidence="9">
    <location>
        <begin position="146"/>
        <end position="165"/>
    </location>
</feature>
<proteinExistence type="inferred from homology"/>